<dbReference type="PANTHER" id="PTHR43834">
    <property type="entry name" value="GTPASE DER"/>
    <property type="match status" value="1"/>
</dbReference>
<dbReference type="HOGENOM" id="CLU_016077_6_2_0"/>
<organism evidence="12 13">
    <name type="scientific">Methylomirabilis oxygeniifera</name>
    <dbReference type="NCBI Taxonomy" id="671143"/>
    <lineage>
        <taxon>Bacteria</taxon>
        <taxon>Candidatus Methylomirabilota</taxon>
        <taxon>Candidatus Methylomirabilia</taxon>
        <taxon>Candidatus Methylomirabilales</taxon>
        <taxon>Candidatus Methylomirabilaceae</taxon>
        <taxon>Candidatus Methylomirabilis</taxon>
    </lineage>
</organism>
<dbReference type="PRINTS" id="PR00326">
    <property type="entry name" value="GTP1OBG"/>
</dbReference>
<dbReference type="GO" id="GO:0042254">
    <property type="term" value="P:ribosome biogenesis"/>
    <property type="evidence" value="ECO:0007669"/>
    <property type="project" value="UniProtKB-KW"/>
</dbReference>
<dbReference type="AlphaFoldDB" id="D5MEU0"/>
<dbReference type="SUPFAM" id="SSF52540">
    <property type="entry name" value="P-loop containing nucleoside triphosphate hydrolases"/>
    <property type="match status" value="2"/>
</dbReference>
<dbReference type="NCBIfam" id="TIGR00231">
    <property type="entry name" value="small_GTP"/>
    <property type="match status" value="2"/>
</dbReference>
<dbReference type="Proteomes" id="UP000006898">
    <property type="component" value="Chromosome"/>
</dbReference>
<dbReference type="Pfam" id="PF01926">
    <property type="entry name" value="MMR_HSR1"/>
    <property type="match status" value="2"/>
</dbReference>
<dbReference type="CDD" id="cd01894">
    <property type="entry name" value="EngA1"/>
    <property type="match status" value="1"/>
</dbReference>
<feature type="binding site" evidence="8">
    <location>
        <begin position="10"/>
        <end position="17"/>
    </location>
    <ligand>
        <name>GTP</name>
        <dbReference type="ChEBI" id="CHEBI:37565"/>
        <label>1</label>
    </ligand>
</feature>
<comment type="similarity">
    <text evidence="1 8 9 10">Belongs to the TRAFAC class TrmE-Era-EngA-EngB-Septin-like GTPase superfamily. EngA (Der) GTPase family.</text>
</comment>
<dbReference type="InterPro" id="IPR027417">
    <property type="entry name" value="P-loop_NTPase"/>
</dbReference>
<feature type="domain" description="EngA-type G" evidence="11">
    <location>
        <begin position="177"/>
        <end position="352"/>
    </location>
</feature>
<feature type="binding site" evidence="8">
    <location>
        <begin position="121"/>
        <end position="124"/>
    </location>
    <ligand>
        <name>GTP</name>
        <dbReference type="ChEBI" id="CHEBI:37565"/>
        <label>1</label>
    </ligand>
</feature>
<comment type="function">
    <text evidence="8 10">GTPase that plays an essential role in the late steps of ribosome biogenesis.</text>
</comment>
<evidence type="ECO:0000256" key="10">
    <source>
        <dbReference type="RuleBase" id="RU004481"/>
    </source>
</evidence>
<gene>
    <name evidence="12" type="primary">engA</name>
    <name evidence="8" type="synonym">der</name>
    <name evidence="12" type="ORF">DAMO_1209</name>
</gene>
<dbReference type="InterPro" id="IPR016484">
    <property type="entry name" value="GTPase_Der"/>
</dbReference>
<dbReference type="NCBIfam" id="TIGR03594">
    <property type="entry name" value="GTPase_EngA"/>
    <property type="match status" value="1"/>
</dbReference>
<evidence type="ECO:0000313" key="12">
    <source>
        <dbReference type="EMBL" id="CBE68269.1"/>
    </source>
</evidence>
<dbReference type="eggNOG" id="COG1160">
    <property type="taxonomic scope" value="Bacteria"/>
</dbReference>
<evidence type="ECO:0000313" key="13">
    <source>
        <dbReference type="Proteomes" id="UP000006898"/>
    </source>
</evidence>
<reference evidence="12 13" key="1">
    <citation type="journal article" date="2010" name="Nature">
        <title>Nitrite-driven anaerobic methane oxidation by oxygenic bacteria.</title>
        <authorList>
            <person name="Ettwig K.F."/>
            <person name="Butler M.K."/>
            <person name="Le Paslier D."/>
            <person name="Pelletier E."/>
            <person name="Mangenot S."/>
            <person name="Kuypers M.M.M."/>
            <person name="Schreiber F."/>
            <person name="Dutilh B.E."/>
            <person name="Zedelius J."/>
            <person name="de Beer D."/>
            <person name="Gloerich J."/>
            <person name="Wessels H.J.C.T."/>
            <person name="van Allen T."/>
            <person name="Luesken F."/>
            <person name="Wu M."/>
            <person name="van de Pas-Schoonen K.T."/>
            <person name="Op den Camp H.J.M."/>
            <person name="Janssen-Megens E.M."/>
            <person name="Francoijs K-J."/>
            <person name="Stunnenberg H."/>
            <person name="Weissenbach J."/>
            <person name="Jetten M.S.M."/>
            <person name="Strous M."/>
        </authorList>
    </citation>
    <scope>NUCLEOTIDE SEQUENCE [LARGE SCALE GENOMIC DNA]</scope>
</reference>
<proteinExistence type="inferred from homology"/>
<evidence type="ECO:0000259" key="11">
    <source>
        <dbReference type="PROSITE" id="PS51712"/>
    </source>
</evidence>
<evidence type="ECO:0000256" key="3">
    <source>
        <dbReference type="ARBA" id="ARBA00022517"/>
    </source>
</evidence>
<evidence type="ECO:0000256" key="8">
    <source>
        <dbReference type="HAMAP-Rule" id="MF_00195"/>
    </source>
</evidence>
<evidence type="ECO:0000256" key="2">
    <source>
        <dbReference type="ARBA" id="ARBA00020953"/>
    </source>
</evidence>
<dbReference type="STRING" id="671143.DAMO_1209"/>
<dbReference type="KEGG" id="mox:DAMO_1209"/>
<dbReference type="Pfam" id="PF14714">
    <property type="entry name" value="KH_dom-like"/>
    <property type="match status" value="1"/>
</dbReference>
<dbReference type="GO" id="GO:0005525">
    <property type="term" value="F:GTP binding"/>
    <property type="evidence" value="ECO:0007669"/>
    <property type="project" value="UniProtKB-UniRule"/>
</dbReference>
<keyword evidence="6 8" id="KW-0342">GTP-binding</keyword>
<feature type="binding site" evidence="8">
    <location>
        <begin position="230"/>
        <end position="234"/>
    </location>
    <ligand>
        <name>GTP</name>
        <dbReference type="ChEBI" id="CHEBI:37565"/>
        <label>2</label>
    </ligand>
</feature>
<protein>
    <recommendedName>
        <fullName evidence="2 8">GTPase Der</fullName>
    </recommendedName>
    <alternativeName>
        <fullName evidence="7 8">GTP-binding protein EngA</fullName>
    </alternativeName>
</protein>
<dbReference type="Gene3D" id="3.40.50.300">
    <property type="entry name" value="P-loop containing nucleotide triphosphate hydrolases"/>
    <property type="match status" value="2"/>
</dbReference>
<evidence type="ECO:0000256" key="9">
    <source>
        <dbReference type="PROSITE-ProRule" id="PRU01049"/>
    </source>
</evidence>
<dbReference type="Gene3D" id="3.30.300.20">
    <property type="match status" value="1"/>
</dbReference>
<feature type="binding site" evidence="8">
    <location>
        <begin position="57"/>
        <end position="61"/>
    </location>
    <ligand>
        <name>GTP</name>
        <dbReference type="ChEBI" id="CHEBI:37565"/>
        <label>1</label>
    </ligand>
</feature>
<dbReference type="EMBL" id="FP565575">
    <property type="protein sequence ID" value="CBE68269.1"/>
    <property type="molecule type" value="Genomic_DNA"/>
</dbReference>
<dbReference type="FunFam" id="3.40.50.300:FF:000040">
    <property type="entry name" value="GTPase Der"/>
    <property type="match status" value="1"/>
</dbReference>
<keyword evidence="4 10" id="KW-0677">Repeat</keyword>
<comment type="subunit">
    <text evidence="8">Associates with the 50S ribosomal subunit.</text>
</comment>
<dbReference type="PANTHER" id="PTHR43834:SF6">
    <property type="entry name" value="GTPASE DER"/>
    <property type="match status" value="1"/>
</dbReference>
<dbReference type="InterPro" id="IPR005225">
    <property type="entry name" value="Small_GTP-bd"/>
</dbReference>
<keyword evidence="3 8" id="KW-0690">Ribosome biogenesis</keyword>
<evidence type="ECO:0000256" key="7">
    <source>
        <dbReference type="ARBA" id="ARBA00032345"/>
    </source>
</evidence>
<feature type="binding site" evidence="8">
    <location>
        <begin position="295"/>
        <end position="298"/>
    </location>
    <ligand>
        <name>GTP</name>
        <dbReference type="ChEBI" id="CHEBI:37565"/>
        <label>2</label>
    </ligand>
</feature>
<evidence type="ECO:0000256" key="6">
    <source>
        <dbReference type="ARBA" id="ARBA00023134"/>
    </source>
</evidence>
<dbReference type="CDD" id="cd01895">
    <property type="entry name" value="EngA2"/>
    <property type="match status" value="1"/>
</dbReference>
<dbReference type="FunFam" id="3.30.300.20:FF:000004">
    <property type="entry name" value="GTPase Der"/>
    <property type="match status" value="1"/>
</dbReference>
<accession>D5MEU0</accession>
<dbReference type="PATRIC" id="fig|671143.5.peg.1060"/>
<dbReference type="InterPro" id="IPR006073">
    <property type="entry name" value="GTP-bd"/>
</dbReference>
<dbReference type="InterPro" id="IPR015946">
    <property type="entry name" value="KH_dom-like_a/b"/>
</dbReference>
<sequence>MSLPIVTIVGRPNVGKSTLFNRLVGGRRAIVHDQPGVTRDRLYATVEWKGRAFTLGDTGGLEPGVGTGLAAQVLAQVRQAVQESVLVIFVVDAREGLTPLDEEIARLLRHDVQTRIVVAPNKVDRPTHEVLASEFFRIGFAEVCPVSAEHGLGVAELCDVIAEALPVTESASESKAIRVTVVGRPNVGKSSLVNALLGQERVIVSEQAGTTRDAIDTPFTYNDTAYILIDTAGLRSRSKVQQPLERFSVVRALKAIERSDVALILVDAKDGITDQDAKIAAYVQDVGSGAIVVANKWDLMPSGADARQQFTLEIRDRLRHVDYAPIAFVSALTGSDVPTLFPLVQSVAQARAHRVSTPHLNELIGEAVQKYPPPAHGKRPVRFHYATQAASLPPTFLLFVSDPRAVRVPYRRYLVNQLRAAYGFVGTPIRLVLKGKRGS</sequence>
<dbReference type="PROSITE" id="PS51712">
    <property type="entry name" value="G_ENGA"/>
    <property type="match status" value="2"/>
</dbReference>
<evidence type="ECO:0000256" key="5">
    <source>
        <dbReference type="ARBA" id="ARBA00022741"/>
    </source>
</evidence>
<dbReference type="PIRSF" id="PIRSF006485">
    <property type="entry name" value="GTP-binding_EngA"/>
    <property type="match status" value="1"/>
</dbReference>
<name>D5MEU0_METO1</name>
<keyword evidence="5 8" id="KW-0547">Nucleotide-binding</keyword>
<feature type="domain" description="EngA-type G" evidence="11">
    <location>
        <begin position="4"/>
        <end position="169"/>
    </location>
</feature>
<feature type="binding site" evidence="8">
    <location>
        <begin position="183"/>
        <end position="190"/>
    </location>
    <ligand>
        <name>GTP</name>
        <dbReference type="ChEBI" id="CHEBI:37565"/>
        <label>2</label>
    </ligand>
</feature>
<dbReference type="InterPro" id="IPR031166">
    <property type="entry name" value="G_ENGA"/>
</dbReference>
<dbReference type="HAMAP" id="MF_00195">
    <property type="entry name" value="GTPase_Der"/>
    <property type="match status" value="1"/>
</dbReference>
<evidence type="ECO:0000256" key="1">
    <source>
        <dbReference type="ARBA" id="ARBA00008279"/>
    </source>
</evidence>
<dbReference type="InterPro" id="IPR032859">
    <property type="entry name" value="KH_dom-like"/>
</dbReference>
<evidence type="ECO:0000256" key="4">
    <source>
        <dbReference type="ARBA" id="ARBA00022737"/>
    </source>
</evidence>